<gene>
    <name evidence="6" type="ORF">AAW31_03315</name>
    <name evidence="7" type="ORF">BCL69_102833</name>
</gene>
<keyword evidence="4" id="KW-0804">Transcription</keyword>
<accession>A0A0F7KE15</accession>
<reference evidence="7 9" key="3">
    <citation type="submission" date="2019-07" db="EMBL/GenBank/DDBJ databases">
        <title>Active sludge and wastewater microbial communities from Klosterneuburg, Austria.</title>
        <authorList>
            <person name="Wagner M."/>
        </authorList>
    </citation>
    <scope>NUCLEOTIDE SEQUENCE [LARGE SCALE GENOMIC DNA]</scope>
    <source>
        <strain evidence="7 9">Nm2</strain>
    </source>
</reference>
<dbReference type="InterPro" id="IPR000847">
    <property type="entry name" value="LysR_HTH_N"/>
</dbReference>
<proteinExistence type="inferred from homology"/>
<keyword evidence="2" id="KW-0805">Transcription regulation</keyword>
<evidence type="ECO:0000313" key="6">
    <source>
        <dbReference type="EMBL" id="AKH37057.1"/>
    </source>
</evidence>
<evidence type="ECO:0000313" key="8">
    <source>
        <dbReference type="Proteomes" id="UP000034156"/>
    </source>
</evidence>
<dbReference type="Proteomes" id="UP000324176">
    <property type="component" value="Unassembled WGS sequence"/>
</dbReference>
<reference evidence="8" key="1">
    <citation type="submission" date="2015-05" db="EMBL/GenBank/DDBJ databases">
        <title>Draft genome of Nitrosomonas communis strain Nm2.</title>
        <authorList>
            <person name="Kozlowski J.A."/>
            <person name="Kits K.D."/>
            <person name="Stein L.Y."/>
        </authorList>
    </citation>
    <scope>NUCLEOTIDE SEQUENCE [LARGE SCALE GENOMIC DNA]</scope>
    <source>
        <strain evidence="8">Nm2</strain>
    </source>
</reference>
<dbReference type="PANTHER" id="PTHR30537:SF68">
    <property type="entry name" value="TRANSCRIPTIONAL REGULATOR-RELATED"/>
    <property type="match status" value="1"/>
</dbReference>
<evidence type="ECO:0000256" key="4">
    <source>
        <dbReference type="ARBA" id="ARBA00023163"/>
    </source>
</evidence>
<dbReference type="FunFam" id="1.10.10.10:FF:000001">
    <property type="entry name" value="LysR family transcriptional regulator"/>
    <property type="match status" value="1"/>
</dbReference>
<evidence type="ECO:0000259" key="5">
    <source>
        <dbReference type="PROSITE" id="PS50931"/>
    </source>
</evidence>
<dbReference type="KEGG" id="nco:AAW31_03315"/>
<dbReference type="GO" id="GO:0043565">
    <property type="term" value="F:sequence-specific DNA binding"/>
    <property type="evidence" value="ECO:0007669"/>
    <property type="project" value="TreeGrafter"/>
</dbReference>
<evidence type="ECO:0000313" key="7">
    <source>
        <dbReference type="EMBL" id="TYP87002.1"/>
    </source>
</evidence>
<comment type="similarity">
    <text evidence="1">Belongs to the LysR transcriptional regulatory family.</text>
</comment>
<dbReference type="InterPro" id="IPR058163">
    <property type="entry name" value="LysR-type_TF_proteobact-type"/>
</dbReference>
<reference evidence="6 8" key="2">
    <citation type="journal article" date="2016" name="Genome Announc.">
        <title>Genome Sequence of Nitrosomonas communis Strain Nm2, a Mesophilic Ammonia-Oxidizing Bacterium Isolated from Mediterranean Soil.</title>
        <authorList>
            <person name="Kozlowski J.A."/>
            <person name="Kits K.D."/>
            <person name="Stein L.Y."/>
        </authorList>
    </citation>
    <scope>NUCLEOTIDE SEQUENCE [LARGE SCALE GENOMIC DNA]</scope>
    <source>
        <strain evidence="6 8">Nm2</strain>
    </source>
</reference>
<evidence type="ECO:0000256" key="3">
    <source>
        <dbReference type="ARBA" id="ARBA00023125"/>
    </source>
</evidence>
<dbReference type="Pfam" id="PF03466">
    <property type="entry name" value="LysR_substrate"/>
    <property type="match status" value="1"/>
</dbReference>
<dbReference type="Gene3D" id="3.40.190.290">
    <property type="match status" value="1"/>
</dbReference>
<organism evidence="6 8">
    <name type="scientific">Nitrosomonas communis</name>
    <dbReference type="NCBI Taxonomy" id="44574"/>
    <lineage>
        <taxon>Bacteria</taxon>
        <taxon>Pseudomonadati</taxon>
        <taxon>Pseudomonadota</taxon>
        <taxon>Betaproteobacteria</taxon>
        <taxon>Nitrosomonadales</taxon>
        <taxon>Nitrosomonadaceae</taxon>
        <taxon>Nitrosomonas</taxon>
    </lineage>
</organism>
<dbReference type="PROSITE" id="PS50931">
    <property type="entry name" value="HTH_LYSR"/>
    <property type="match status" value="1"/>
</dbReference>
<dbReference type="PATRIC" id="fig|44574.3.peg.793"/>
<dbReference type="Proteomes" id="UP000034156">
    <property type="component" value="Chromosome"/>
</dbReference>
<dbReference type="EMBL" id="CP011451">
    <property type="protein sequence ID" value="AKH37057.1"/>
    <property type="molecule type" value="Genomic_DNA"/>
</dbReference>
<dbReference type="GO" id="GO:0006351">
    <property type="term" value="P:DNA-templated transcription"/>
    <property type="evidence" value="ECO:0007669"/>
    <property type="project" value="TreeGrafter"/>
</dbReference>
<evidence type="ECO:0000313" key="9">
    <source>
        <dbReference type="Proteomes" id="UP000324176"/>
    </source>
</evidence>
<dbReference type="CDD" id="cd08422">
    <property type="entry name" value="PBP2_CrgA_like"/>
    <property type="match status" value="1"/>
</dbReference>
<evidence type="ECO:0000256" key="2">
    <source>
        <dbReference type="ARBA" id="ARBA00023015"/>
    </source>
</evidence>
<dbReference type="InterPro" id="IPR005119">
    <property type="entry name" value="LysR_subst-bd"/>
</dbReference>
<dbReference type="SUPFAM" id="SSF46785">
    <property type="entry name" value="Winged helix' DNA-binding domain"/>
    <property type="match status" value="1"/>
</dbReference>
<feature type="domain" description="HTH lysR-type" evidence="5">
    <location>
        <begin position="6"/>
        <end position="63"/>
    </location>
</feature>
<dbReference type="RefSeq" id="WP_046849152.1">
    <property type="nucleotide sequence ID" value="NZ_VNHT01000028.1"/>
</dbReference>
<protein>
    <submittedName>
        <fullName evidence="7">DNA-binding transcriptional LysR family regulator</fullName>
    </submittedName>
</protein>
<sequence length="319" mass="35814">MLLTHINLNDLIIFREVIRAGGFSVAARKLNQPKASVSRAVQRLEDDLAVRLIQRTTRSLHLTEAGVLLFEQANASLQQIGDVLCRIKNMHEQPEGHLKITMPVEFGMFFMGSLIADFMQLYPRVHVQVDLSSRLVNLIEEGFDLALRMGAGALEDSSLVARKLGELSLRFYASPYYLGKHGRPDTLQTLTKHESILFRHTHQQTIQASCLSHKKVPDSRTEIQLHGKLSVDHYSVMKDAAVAGAGIALMPPFMCHAEVLAGQLVNILEQYIVETDQLFLVYPTRKHLPAAVKVLLDFMSERLLSHPLLNLEQSNEIHA</sequence>
<dbReference type="PANTHER" id="PTHR30537">
    <property type="entry name" value="HTH-TYPE TRANSCRIPTIONAL REGULATOR"/>
    <property type="match status" value="1"/>
</dbReference>
<dbReference type="InterPro" id="IPR036388">
    <property type="entry name" value="WH-like_DNA-bd_sf"/>
</dbReference>
<keyword evidence="3 7" id="KW-0238">DNA-binding</keyword>
<dbReference type="Gene3D" id="1.10.10.10">
    <property type="entry name" value="Winged helix-like DNA-binding domain superfamily/Winged helix DNA-binding domain"/>
    <property type="match status" value="1"/>
</dbReference>
<dbReference type="AlphaFoldDB" id="A0A0F7KE15"/>
<dbReference type="Pfam" id="PF00126">
    <property type="entry name" value="HTH_1"/>
    <property type="match status" value="1"/>
</dbReference>
<keyword evidence="8" id="KW-1185">Reference proteome</keyword>
<dbReference type="InterPro" id="IPR036390">
    <property type="entry name" value="WH_DNA-bd_sf"/>
</dbReference>
<evidence type="ECO:0000256" key="1">
    <source>
        <dbReference type="ARBA" id="ARBA00009437"/>
    </source>
</evidence>
<name>A0A0F7KE15_9PROT</name>
<dbReference type="GO" id="GO:0003700">
    <property type="term" value="F:DNA-binding transcription factor activity"/>
    <property type="evidence" value="ECO:0007669"/>
    <property type="project" value="InterPro"/>
</dbReference>
<dbReference type="SUPFAM" id="SSF53850">
    <property type="entry name" value="Periplasmic binding protein-like II"/>
    <property type="match status" value="1"/>
</dbReference>
<dbReference type="EMBL" id="VNHT01000028">
    <property type="protein sequence ID" value="TYP87002.1"/>
    <property type="molecule type" value="Genomic_DNA"/>
</dbReference>